<organism evidence="2 3">
    <name type="scientific">Portunus trituberculatus</name>
    <name type="common">Swimming crab</name>
    <name type="synonym">Neptunus trituberculatus</name>
    <dbReference type="NCBI Taxonomy" id="210409"/>
    <lineage>
        <taxon>Eukaryota</taxon>
        <taxon>Metazoa</taxon>
        <taxon>Ecdysozoa</taxon>
        <taxon>Arthropoda</taxon>
        <taxon>Crustacea</taxon>
        <taxon>Multicrustacea</taxon>
        <taxon>Malacostraca</taxon>
        <taxon>Eumalacostraca</taxon>
        <taxon>Eucarida</taxon>
        <taxon>Decapoda</taxon>
        <taxon>Pleocyemata</taxon>
        <taxon>Brachyura</taxon>
        <taxon>Eubrachyura</taxon>
        <taxon>Portunoidea</taxon>
        <taxon>Portunidae</taxon>
        <taxon>Portuninae</taxon>
        <taxon>Portunus</taxon>
    </lineage>
</organism>
<dbReference type="AlphaFoldDB" id="A0A5B7KJK3"/>
<dbReference type="EMBL" id="VSRR010145527">
    <property type="protein sequence ID" value="MPD05339.1"/>
    <property type="molecule type" value="Genomic_DNA"/>
</dbReference>
<feature type="region of interest" description="Disordered" evidence="1">
    <location>
        <begin position="1"/>
        <end position="20"/>
    </location>
</feature>
<reference evidence="2 3" key="1">
    <citation type="submission" date="2019-05" db="EMBL/GenBank/DDBJ databases">
        <title>Another draft genome of Portunus trituberculatus and its Hox gene families provides insights of decapod evolution.</title>
        <authorList>
            <person name="Jeong J.-H."/>
            <person name="Song I."/>
            <person name="Kim S."/>
            <person name="Choi T."/>
            <person name="Kim D."/>
            <person name="Ryu S."/>
            <person name="Kim W."/>
        </authorList>
    </citation>
    <scope>NUCLEOTIDE SEQUENCE [LARGE SCALE GENOMIC DNA]</scope>
    <source>
        <tissue evidence="2">Muscle</tissue>
    </source>
</reference>
<comment type="caution">
    <text evidence="2">The sequence shown here is derived from an EMBL/GenBank/DDBJ whole genome shotgun (WGS) entry which is preliminary data.</text>
</comment>
<accession>A0A5B7KJK3</accession>
<sequence>MNEHEKSKPLIDPGRASGVRPAHPYRPCLITHLRAIKNTLSFTPSLPPSLTHSLASHGNCCTCF</sequence>
<evidence type="ECO:0000256" key="1">
    <source>
        <dbReference type="SAM" id="MobiDB-lite"/>
    </source>
</evidence>
<gene>
    <name evidence="2" type="ORF">E2C01_101078</name>
</gene>
<keyword evidence="3" id="KW-1185">Reference proteome</keyword>
<protein>
    <submittedName>
        <fullName evidence="2">Uncharacterized protein</fullName>
    </submittedName>
</protein>
<evidence type="ECO:0000313" key="3">
    <source>
        <dbReference type="Proteomes" id="UP000324222"/>
    </source>
</evidence>
<name>A0A5B7KJK3_PORTR</name>
<proteinExistence type="predicted"/>
<evidence type="ECO:0000313" key="2">
    <source>
        <dbReference type="EMBL" id="MPD05339.1"/>
    </source>
</evidence>
<dbReference type="Proteomes" id="UP000324222">
    <property type="component" value="Unassembled WGS sequence"/>
</dbReference>